<name>A0A0S2SPZ0_9GAMM</name>
<reference evidence="2 3" key="2">
    <citation type="journal article" date="2016" name="Genome Announc.">
        <title>Complete Genome Sequence of the Highly Virulent Aeromonas schubertii Strain WL1483, Isolated from Diseased Snakehead Fish (Channa argus) in China.</title>
        <authorList>
            <person name="Liu L."/>
            <person name="Li N."/>
            <person name="Zhang D."/>
            <person name="Fu X."/>
            <person name="Shi C."/>
            <person name="Lin Q."/>
            <person name="Hao G."/>
        </authorList>
    </citation>
    <scope>NUCLEOTIDE SEQUENCE [LARGE SCALE GENOMIC DNA]</scope>
    <source>
        <strain evidence="2 3">WL1483</strain>
    </source>
</reference>
<accession>A0A0S2SPZ0</accession>
<sequence>MGYPDTVVHVMMMDSPLQAGGNDHKEKGGPFPEDNMV</sequence>
<evidence type="ECO:0000256" key="1">
    <source>
        <dbReference type="SAM" id="MobiDB-lite"/>
    </source>
</evidence>
<evidence type="ECO:0000313" key="2">
    <source>
        <dbReference type="EMBL" id="ALP43689.1"/>
    </source>
</evidence>
<dbReference type="AlphaFoldDB" id="A0A0S2SPZ0"/>
<organism evidence="2 3">
    <name type="scientific">Aeromonas schubertii</name>
    <dbReference type="NCBI Taxonomy" id="652"/>
    <lineage>
        <taxon>Bacteria</taxon>
        <taxon>Pseudomonadati</taxon>
        <taxon>Pseudomonadota</taxon>
        <taxon>Gammaproteobacteria</taxon>
        <taxon>Aeromonadales</taxon>
        <taxon>Aeromonadaceae</taxon>
        <taxon>Aeromonas</taxon>
    </lineage>
</organism>
<evidence type="ECO:0000313" key="3">
    <source>
        <dbReference type="Proteomes" id="UP000058114"/>
    </source>
</evidence>
<dbReference type="KEGG" id="asr:WL1483_4270"/>
<proteinExistence type="predicted"/>
<feature type="region of interest" description="Disordered" evidence="1">
    <location>
        <begin position="15"/>
        <end position="37"/>
    </location>
</feature>
<dbReference type="Proteomes" id="UP000058114">
    <property type="component" value="Chromosome"/>
</dbReference>
<dbReference type="PATRIC" id="fig|652.5.peg.45"/>
<dbReference type="EMBL" id="CP013067">
    <property type="protein sequence ID" value="ALP43689.1"/>
    <property type="molecule type" value="Genomic_DNA"/>
</dbReference>
<gene>
    <name evidence="2" type="ORF">WL1483_4270</name>
</gene>
<protein>
    <submittedName>
        <fullName evidence="2">Uncharacterized protein</fullName>
    </submittedName>
</protein>
<reference evidence="3" key="1">
    <citation type="submission" date="2015-10" db="EMBL/GenBank/DDBJ databases">
        <title>Complete Genome Sequence of Aeromonas schubertii strain WL1483.</title>
        <authorList>
            <person name="Liu L."/>
        </authorList>
    </citation>
    <scope>NUCLEOTIDE SEQUENCE [LARGE SCALE GENOMIC DNA]</scope>
    <source>
        <strain evidence="3">WL1483</strain>
    </source>
</reference>